<dbReference type="GO" id="GO:0045493">
    <property type="term" value="P:xylan catabolic process"/>
    <property type="evidence" value="ECO:0007669"/>
    <property type="project" value="UniProtKB-KW"/>
</dbReference>
<proteinExistence type="inferred from homology"/>
<feature type="domain" description="Glycoside hydrolase family 5" evidence="5">
    <location>
        <begin position="63"/>
        <end position="299"/>
    </location>
</feature>
<sequence length="353" mass="40537">MQKIILAALIVVLTLSGVYAQPRWTAAQADAWYKKQGWLRGCNFQPSTAINQLEMFQAATYDPQTIDRELGWAQDLGFNAMRVYLHHVAWTSDRDGFKKRLDDYLRISDKHGIKTILVFFDDCWNETYLPGKQPDPKPGIHNSGWVRDPGAMLDSHPDSLPMLERYVKDVMTTFKTDNRILLWDLYNEPGNNGRVNKSMPLLKAVFAWAKEVNPSQPISAGLWSWGPKFDELNTFQRENSDVVTYHHYGYSDKHRQIIGQLRKQGRPLICTEYMARRNGSLFQTIMPMLKEENIGAINWGFVAGKTNTIFAWGTPVPDGKEPDLWFHDILRKDGSPFSQDEIKVIKTLTGKQK</sequence>
<dbReference type="InterPro" id="IPR017853">
    <property type="entry name" value="GH"/>
</dbReference>
<dbReference type="Gene3D" id="3.20.20.80">
    <property type="entry name" value="Glycosidases"/>
    <property type="match status" value="1"/>
</dbReference>
<organism evidence="6 7">
    <name type="scientific">Arsenicibacter rosenii</name>
    <dbReference type="NCBI Taxonomy" id="1750698"/>
    <lineage>
        <taxon>Bacteria</taxon>
        <taxon>Pseudomonadati</taxon>
        <taxon>Bacteroidota</taxon>
        <taxon>Cytophagia</taxon>
        <taxon>Cytophagales</taxon>
        <taxon>Spirosomataceae</taxon>
        <taxon>Arsenicibacter</taxon>
    </lineage>
</organism>
<dbReference type="SUPFAM" id="SSF51445">
    <property type="entry name" value="(Trans)glycosidases"/>
    <property type="match status" value="1"/>
</dbReference>
<evidence type="ECO:0000256" key="3">
    <source>
        <dbReference type="RuleBase" id="RU361153"/>
    </source>
</evidence>
<dbReference type="Proteomes" id="UP000181790">
    <property type="component" value="Unassembled WGS sequence"/>
</dbReference>
<keyword evidence="7" id="KW-1185">Reference proteome</keyword>
<dbReference type="GO" id="GO:0004553">
    <property type="term" value="F:hydrolase activity, hydrolyzing O-glycosyl compounds"/>
    <property type="evidence" value="ECO:0007669"/>
    <property type="project" value="InterPro"/>
</dbReference>
<dbReference type="EMBL" id="MORL01000003">
    <property type="protein sequence ID" value="OIN59953.1"/>
    <property type="molecule type" value="Genomic_DNA"/>
</dbReference>
<keyword evidence="6" id="KW-0119">Carbohydrate metabolism</keyword>
<gene>
    <name evidence="6" type="ORF">BLX24_08945</name>
</gene>
<dbReference type="InterPro" id="IPR001547">
    <property type="entry name" value="Glyco_hydro_5"/>
</dbReference>
<feature type="chain" id="PRO_5010208008" evidence="4">
    <location>
        <begin position="21"/>
        <end position="353"/>
    </location>
</feature>
<dbReference type="Pfam" id="PF00150">
    <property type="entry name" value="Cellulase"/>
    <property type="match status" value="1"/>
</dbReference>
<protein>
    <submittedName>
        <fullName evidence="6">1,4-beta-xylanase</fullName>
    </submittedName>
</protein>
<evidence type="ECO:0000256" key="4">
    <source>
        <dbReference type="SAM" id="SignalP"/>
    </source>
</evidence>
<evidence type="ECO:0000313" key="6">
    <source>
        <dbReference type="EMBL" id="OIN59953.1"/>
    </source>
</evidence>
<evidence type="ECO:0000256" key="1">
    <source>
        <dbReference type="ARBA" id="ARBA00022801"/>
    </source>
</evidence>
<comment type="similarity">
    <text evidence="3">Belongs to the glycosyl hydrolase 5 (cellulase A) family.</text>
</comment>
<feature type="signal peptide" evidence="4">
    <location>
        <begin position="1"/>
        <end position="20"/>
    </location>
</feature>
<evidence type="ECO:0000259" key="5">
    <source>
        <dbReference type="Pfam" id="PF00150"/>
    </source>
</evidence>
<keyword evidence="1 3" id="KW-0378">Hydrolase</keyword>
<dbReference type="RefSeq" id="WP_071502752.1">
    <property type="nucleotide sequence ID" value="NZ_MORL01000003.1"/>
</dbReference>
<keyword evidence="2 3" id="KW-0326">Glycosidase</keyword>
<evidence type="ECO:0000256" key="2">
    <source>
        <dbReference type="ARBA" id="ARBA00023295"/>
    </source>
</evidence>
<reference evidence="6 7" key="1">
    <citation type="submission" date="2016-10" db="EMBL/GenBank/DDBJ databases">
        <title>Arsenicibacter rosenii gen. nov., sp. nov., an efficient arsenic-methylating bacterium isolated from an arsenic-contaminated paddy soil.</title>
        <authorList>
            <person name="Huang K."/>
        </authorList>
    </citation>
    <scope>NUCLEOTIDE SEQUENCE [LARGE SCALE GENOMIC DNA]</scope>
    <source>
        <strain evidence="6 7">SM-1</strain>
    </source>
</reference>
<comment type="caution">
    <text evidence="6">The sequence shown here is derived from an EMBL/GenBank/DDBJ whole genome shotgun (WGS) entry which is preliminary data.</text>
</comment>
<accession>A0A1S2VMF9</accession>
<evidence type="ECO:0000313" key="7">
    <source>
        <dbReference type="Proteomes" id="UP000181790"/>
    </source>
</evidence>
<keyword evidence="4" id="KW-0732">Signal</keyword>
<dbReference type="AlphaFoldDB" id="A0A1S2VMF9"/>
<keyword evidence="6" id="KW-0624">Polysaccharide degradation</keyword>
<name>A0A1S2VMF9_9BACT</name>
<dbReference type="OrthoDB" id="9774262at2"/>
<keyword evidence="6" id="KW-0858">Xylan degradation</keyword>